<dbReference type="InterPro" id="IPR018823">
    <property type="entry name" value="ArAE_2_N"/>
</dbReference>
<dbReference type="Proteomes" id="UP000824998">
    <property type="component" value="Unassembled WGS sequence"/>
</dbReference>
<evidence type="ECO:0000256" key="4">
    <source>
        <dbReference type="ARBA" id="ARBA00023136"/>
    </source>
</evidence>
<evidence type="ECO:0008006" key="12">
    <source>
        <dbReference type="Google" id="ProtNLM"/>
    </source>
</evidence>
<dbReference type="InterPro" id="IPR049453">
    <property type="entry name" value="Memb_transporter_dom"/>
</dbReference>
<feature type="transmembrane region" description="Helical" evidence="6">
    <location>
        <begin position="58"/>
        <end position="78"/>
    </location>
</feature>
<dbReference type="OrthoDB" id="2274698at2759"/>
<feature type="transmembrane region" description="Helical" evidence="6">
    <location>
        <begin position="608"/>
        <end position="631"/>
    </location>
</feature>
<dbReference type="GO" id="GO:0016020">
    <property type="term" value="C:membrane"/>
    <property type="evidence" value="ECO:0007669"/>
    <property type="project" value="UniProtKB-SubCell"/>
</dbReference>
<feature type="transmembrane region" description="Helical" evidence="6">
    <location>
        <begin position="93"/>
        <end position="111"/>
    </location>
</feature>
<keyword evidence="11" id="KW-1185">Reference proteome</keyword>
<feature type="transmembrane region" description="Helical" evidence="6">
    <location>
        <begin position="586"/>
        <end position="602"/>
    </location>
</feature>
<evidence type="ECO:0000259" key="7">
    <source>
        <dbReference type="Pfam" id="PF10334"/>
    </source>
</evidence>
<comment type="subcellular location">
    <subcellularLocation>
        <location evidence="1">Membrane</location>
        <topology evidence="1">Multi-pass membrane protein</topology>
    </subcellularLocation>
</comment>
<proteinExistence type="predicted"/>
<evidence type="ECO:0000256" key="1">
    <source>
        <dbReference type="ARBA" id="ARBA00004141"/>
    </source>
</evidence>
<feature type="domain" description="DUF2421" evidence="7">
    <location>
        <begin position="671"/>
        <end position="901"/>
    </location>
</feature>
<dbReference type="PANTHER" id="PTHR37994">
    <property type="entry name" value="ARAE_2_N DOMAIN-CONTAINING PROTEIN-RELATED"/>
    <property type="match status" value="1"/>
</dbReference>
<feature type="transmembrane region" description="Helical" evidence="6">
    <location>
        <begin position="32"/>
        <end position="51"/>
    </location>
</feature>
<feature type="transmembrane region" description="Helical" evidence="6">
    <location>
        <begin position="652"/>
        <end position="672"/>
    </location>
</feature>
<feature type="region of interest" description="Disordered" evidence="5">
    <location>
        <begin position="451"/>
        <end position="481"/>
    </location>
</feature>
<evidence type="ECO:0000256" key="6">
    <source>
        <dbReference type="SAM" id="Phobius"/>
    </source>
</evidence>
<dbReference type="InterPro" id="IPR018820">
    <property type="entry name" value="BRE4-related_DUF2421"/>
</dbReference>
<feature type="transmembrane region" description="Helical" evidence="6">
    <location>
        <begin position="536"/>
        <end position="556"/>
    </location>
</feature>
<dbReference type="AlphaFoldDB" id="A0A9P8C6R7"/>
<feature type="domain" description="Integral membrane bound transporter" evidence="9">
    <location>
        <begin position="523"/>
        <end position="667"/>
    </location>
</feature>
<organism evidence="10 11">
    <name type="scientific">Amylocarpus encephaloides</name>
    <dbReference type="NCBI Taxonomy" id="45428"/>
    <lineage>
        <taxon>Eukaryota</taxon>
        <taxon>Fungi</taxon>
        <taxon>Dikarya</taxon>
        <taxon>Ascomycota</taxon>
        <taxon>Pezizomycotina</taxon>
        <taxon>Leotiomycetes</taxon>
        <taxon>Helotiales</taxon>
        <taxon>Helotiales incertae sedis</taxon>
        <taxon>Amylocarpus</taxon>
    </lineage>
</organism>
<dbReference type="Pfam" id="PF10334">
    <property type="entry name" value="BRE4"/>
    <property type="match status" value="1"/>
</dbReference>
<comment type="caution">
    <text evidence="10">The sequence shown here is derived from an EMBL/GenBank/DDBJ whole genome shotgun (WGS) entry which is preliminary data.</text>
</comment>
<keyword evidence="2 6" id="KW-0812">Transmembrane</keyword>
<evidence type="ECO:0000256" key="2">
    <source>
        <dbReference type="ARBA" id="ARBA00022692"/>
    </source>
</evidence>
<dbReference type="EMBL" id="MU251418">
    <property type="protein sequence ID" value="KAG9235949.1"/>
    <property type="molecule type" value="Genomic_DNA"/>
</dbReference>
<feature type="region of interest" description="Disordered" evidence="5">
    <location>
        <begin position="363"/>
        <end position="383"/>
    </location>
</feature>
<reference evidence="10" key="1">
    <citation type="journal article" date="2021" name="IMA Fungus">
        <title>Genomic characterization of three marine fungi, including Emericellopsis atlantica sp. nov. with signatures of a generalist lifestyle and marine biomass degradation.</title>
        <authorList>
            <person name="Hagestad O.C."/>
            <person name="Hou L."/>
            <person name="Andersen J.H."/>
            <person name="Hansen E.H."/>
            <person name="Altermark B."/>
            <person name="Li C."/>
            <person name="Kuhnert E."/>
            <person name="Cox R.J."/>
            <person name="Crous P.W."/>
            <person name="Spatafora J.W."/>
            <person name="Lail K."/>
            <person name="Amirebrahimi M."/>
            <person name="Lipzen A."/>
            <person name="Pangilinan J."/>
            <person name="Andreopoulos W."/>
            <person name="Hayes R.D."/>
            <person name="Ng V."/>
            <person name="Grigoriev I.V."/>
            <person name="Jackson S.A."/>
            <person name="Sutton T.D.S."/>
            <person name="Dobson A.D.W."/>
            <person name="Rama T."/>
        </authorList>
    </citation>
    <scope>NUCLEOTIDE SEQUENCE</scope>
    <source>
        <strain evidence="10">TRa018bII</strain>
    </source>
</reference>
<keyword evidence="4 6" id="KW-0472">Membrane</keyword>
<feature type="compositionally biased region" description="Polar residues" evidence="5">
    <location>
        <begin position="461"/>
        <end position="473"/>
    </location>
</feature>
<evidence type="ECO:0000256" key="5">
    <source>
        <dbReference type="SAM" id="MobiDB-lite"/>
    </source>
</evidence>
<dbReference type="Pfam" id="PF13515">
    <property type="entry name" value="FUSC_2"/>
    <property type="match status" value="1"/>
</dbReference>
<feature type="region of interest" description="Disordered" evidence="5">
    <location>
        <begin position="305"/>
        <end position="327"/>
    </location>
</feature>
<keyword evidence="3 6" id="KW-1133">Transmembrane helix</keyword>
<evidence type="ECO:0000256" key="3">
    <source>
        <dbReference type="ARBA" id="ARBA00022989"/>
    </source>
</evidence>
<dbReference type="Pfam" id="PF10337">
    <property type="entry name" value="ArAE_2_N"/>
    <property type="match status" value="1"/>
</dbReference>
<evidence type="ECO:0000313" key="11">
    <source>
        <dbReference type="Proteomes" id="UP000824998"/>
    </source>
</evidence>
<sequence>MVVLGQWAGIKARQHTTTAGASPAVARGYNSSASVVNAMFLLFNVWAINTLRAARPVFTIPSIQYTILVLVGFTYGPLESTTEASHRFVREVLYAFLTGQAISAAVCLLVIPVSSRKVFFGETVGFLQSCRGLLKKQVAFVEALEHSRICKPVISNPPSDSNDGTTGPEGDEVFKSRQSDLKTATAGILLLGSKLREDLVFATRETAYGRLDGKDIDTLHGLLRGIMVPTASLSTIADISVRMDKRGRHADPSSASLSQVALDIEHEEWLELVRGARESFQNMSQLLDEGITYILVQLRLVPGKKSTNAGSSDADPEKGQDSDNKASFADVLERTIDEFREHRSKELQTWAHERGLDSVFQSARKHAQENPPTRPPNPRRATRESLASARLHIILYMEYLLYSTSKAILLAVRFADSKVTDGTMSKKRFIIPTLETLTKWFKGILDGDENPSEDVDPGASGEQTFQLGDSFQSPRDPEHLPPKNFGQVLGNQIRKIPKFFGSGPVAFGFRVSVAVMSIGILAYLRNTHAFFVKQRVVWCLVMVSIGMNPTIGSAVFNLFGNLTFTVFGMIGAYINWYIVDEKVGGVIPVFFFFMMFYFYFAAKYPRFLVAIVAGALTHVLIIGYELQVNVIGLQRATATGQPFYPTYKLAPYRLLTVGSGVLVGYIWTIFPVPITEGSVLRRSLGGSLFLLANYLSCVSATVDRRLQVAEGGEGMAAHGEELDRARGKLLDRQLSLINGIKGNLGFMTFEPKFGGDFPKEIYEELVDEVQSITYYLTIIAYASNSFNTASASSTWLHTFTRQHRQTLTSSHALTTLFALLSASIKNGQALPPYLSVPTLPDLSNQATTIPGENEGDDVGVLGLNNVNEEGYRAVVVIEVAQRAVSHGVGRIVELTRELVGEVDFGHHVVAQEEEVRDLGNVV</sequence>
<feature type="domain" description="Putative ER transporter 6TM N-terminal" evidence="8">
    <location>
        <begin position="24"/>
        <end position="244"/>
    </location>
</feature>
<feature type="compositionally biased region" description="Polar residues" evidence="5">
    <location>
        <begin position="156"/>
        <end position="165"/>
    </location>
</feature>
<dbReference type="PANTHER" id="PTHR37994:SF4">
    <property type="entry name" value="ER TRANSPORTER 6TM N-TERMINAL DOMAIN-CONTAINING PROTEIN-RELATED"/>
    <property type="match status" value="1"/>
</dbReference>
<feature type="compositionally biased region" description="Basic and acidic residues" evidence="5">
    <location>
        <begin position="315"/>
        <end position="324"/>
    </location>
</feature>
<feature type="region of interest" description="Disordered" evidence="5">
    <location>
        <begin position="154"/>
        <end position="173"/>
    </location>
</feature>
<protein>
    <recommendedName>
        <fullName evidence="12">ER transporter 6TM N-terminal domain-containing protein</fullName>
    </recommendedName>
</protein>
<evidence type="ECO:0000313" key="10">
    <source>
        <dbReference type="EMBL" id="KAG9235949.1"/>
    </source>
</evidence>
<feature type="transmembrane region" description="Helical" evidence="6">
    <location>
        <begin position="562"/>
        <end position="579"/>
    </location>
</feature>
<feature type="transmembrane region" description="Helical" evidence="6">
    <location>
        <begin position="505"/>
        <end position="524"/>
    </location>
</feature>
<evidence type="ECO:0000259" key="8">
    <source>
        <dbReference type="Pfam" id="PF10337"/>
    </source>
</evidence>
<accession>A0A9P8C6R7</accession>
<gene>
    <name evidence="10" type="ORF">BJ875DRAFT_373159</name>
</gene>
<evidence type="ECO:0000259" key="9">
    <source>
        <dbReference type="Pfam" id="PF13515"/>
    </source>
</evidence>
<name>A0A9P8C6R7_9HELO</name>